<dbReference type="SUPFAM" id="SSF53738">
    <property type="entry name" value="Phosphoglucomutase, first 3 domains"/>
    <property type="match status" value="3"/>
</dbReference>
<feature type="domain" description="Alpha-D-phosphohexomutase alpha/beta/alpha" evidence="9">
    <location>
        <begin position="4"/>
        <end position="134"/>
    </location>
</feature>
<feature type="domain" description="Alpha-D-phosphohexomutase C-terminal" evidence="8">
    <location>
        <begin position="367"/>
        <end position="438"/>
    </location>
</feature>
<dbReference type="Gene3D" id="3.30.310.50">
    <property type="entry name" value="Alpha-D-phosphohexomutase, C-terminal domain"/>
    <property type="match status" value="1"/>
</dbReference>
<keyword evidence="6" id="KW-0413">Isomerase</keyword>
<dbReference type="InterPro" id="IPR005843">
    <property type="entry name" value="A-D-PHexomutase_C"/>
</dbReference>
<evidence type="ECO:0000259" key="8">
    <source>
        <dbReference type="Pfam" id="PF00408"/>
    </source>
</evidence>
<evidence type="ECO:0000313" key="12">
    <source>
        <dbReference type="EMBL" id="ADK86049.1"/>
    </source>
</evidence>
<dbReference type="InterPro" id="IPR005845">
    <property type="entry name" value="A-D-PHexomutase_a/b/a-II"/>
</dbReference>
<dbReference type="InterPro" id="IPR016066">
    <property type="entry name" value="A-D-PHexomutase_CS"/>
</dbReference>
<evidence type="ECO:0000259" key="11">
    <source>
        <dbReference type="Pfam" id="PF02880"/>
    </source>
</evidence>
<dbReference type="InterPro" id="IPR016055">
    <property type="entry name" value="A-D-PHexomutase_a/b/a-I/II/III"/>
</dbReference>
<evidence type="ECO:0000256" key="6">
    <source>
        <dbReference type="ARBA" id="ARBA00023235"/>
    </source>
</evidence>
<dbReference type="OrthoDB" id="9806956at2"/>
<organism evidence="12 13">
    <name type="scientific">Desulfarculus baarsii (strain ATCC 33931 / DSM 2075 / LMG 7858 / VKM B-1802 / 2st14)</name>
    <dbReference type="NCBI Taxonomy" id="644282"/>
    <lineage>
        <taxon>Bacteria</taxon>
        <taxon>Pseudomonadati</taxon>
        <taxon>Thermodesulfobacteriota</taxon>
        <taxon>Desulfarculia</taxon>
        <taxon>Desulfarculales</taxon>
        <taxon>Desulfarculaceae</taxon>
        <taxon>Desulfarculus</taxon>
    </lineage>
</organism>
<evidence type="ECO:0000256" key="4">
    <source>
        <dbReference type="ARBA" id="ARBA00022723"/>
    </source>
</evidence>
<dbReference type="AlphaFoldDB" id="E1QKF6"/>
<dbReference type="SUPFAM" id="SSF55957">
    <property type="entry name" value="Phosphoglucomutase, C-terminal domain"/>
    <property type="match status" value="1"/>
</dbReference>
<dbReference type="PRINTS" id="PR00509">
    <property type="entry name" value="PGMPMM"/>
</dbReference>
<dbReference type="STRING" id="644282.Deba_2695"/>
<keyword evidence="13" id="KW-1185">Reference proteome</keyword>
<dbReference type="PANTHER" id="PTHR43771">
    <property type="entry name" value="PHOSPHOMANNOMUTASE"/>
    <property type="match status" value="1"/>
</dbReference>
<dbReference type="Pfam" id="PF00408">
    <property type="entry name" value="PGM_PMM_IV"/>
    <property type="match status" value="1"/>
</dbReference>
<dbReference type="KEGG" id="dbr:Deba_2695"/>
<dbReference type="InterPro" id="IPR036900">
    <property type="entry name" value="A-D-PHexomutase_C_sf"/>
</dbReference>
<keyword evidence="4 7" id="KW-0479">Metal-binding</keyword>
<dbReference type="Proteomes" id="UP000009047">
    <property type="component" value="Chromosome"/>
</dbReference>
<evidence type="ECO:0000259" key="10">
    <source>
        <dbReference type="Pfam" id="PF02879"/>
    </source>
</evidence>
<feature type="domain" description="Alpha-D-phosphohexomutase alpha/beta/alpha" evidence="10">
    <location>
        <begin position="150"/>
        <end position="247"/>
    </location>
</feature>
<dbReference type="InterPro" id="IPR005844">
    <property type="entry name" value="A-D-PHexomutase_a/b/a-I"/>
</dbReference>
<dbReference type="Gene3D" id="3.40.120.10">
    <property type="entry name" value="Alpha-D-Glucose-1,6-Bisphosphate, subunit A, domain 3"/>
    <property type="match status" value="3"/>
</dbReference>
<name>E1QKF6_DESB2</name>
<dbReference type="Pfam" id="PF02878">
    <property type="entry name" value="PGM_PMM_I"/>
    <property type="match status" value="1"/>
</dbReference>
<dbReference type="PANTHER" id="PTHR43771:SF2">
    <property type="entry name" value="PHOSPHOMANNOMUTASE_PHOSPHOGLUCOMUTASE"/>
    <property type="match status" value="1"/>
</dbReference>
<sequence length="451" mass="49114">MQRNIFREYDIRAVVDKEITDGDVSLLGRAMGAHFLANGVERLTLGRDVRLSSDRYRDLLLEGLLSTGLTVIDCGVCTTPILYFSVFHLNAGGGVMITASHNPPEYNGFKVVLGKSTIHGAQIQRIHDLAQAGQFPSGRGKVSQHDIITDYMDHVANNIRLARRLRIGLDCGNATGGLVAPQLLARMGVEVAPLYCQVDGAFPNHEPDPTVMKNLVDLQKLVVAQGLEAGVAFDGDCDRVGVVDEKGRPIFGDMLLAILARDVLRQQPGATIIGEVKCSKNLYDDIAAHGGRPIMWKAGHSLIKQKMAETGAALAGEMSGHIFFKHRWFGFDDGLYAALRLLELMSRTDKPLSTWLDGLPPVVNTPEIRVDCPDEHKFAVVAAVARRMAGHDVVDVDGVRVNFADGWGLARASNTQPALVLRFEATSQEGLERIRELIEGAVERAKKEVGA</sequence>
<dbReference type="EMBL" id="CP002085">
    <property type="protein sequence ID" value="ADK86049.1"/>
    <property type="molecule type" value="Genomic_DNA"/>
</dbReference>
<evidence type="ECO:0000256" key="5">
    <source>
        <dbReference type="ARBA" id="ARBA00022842"/>
    </source>
</evidence>
<dbReference type="RefSeq" id="WP_013259488.1">
    <property type="nucleotide sequence ID" value="NC_014365.1"/>
</dbReference>
<evidence type="ECO:0000313" key="13">
    <source>
        <dbReference type="Proteomes" id="UP000009047"/>
    </source>
</evidence>
<dbReference type="Pfam" id="PF02879">
    <property type="entry name" value="PGM_PMM_II"/>
    <property type="match status" value="1"/>
</dbReference>
<accession>E1QKF6</accession>
<dbReference type="eggNOG" id="COG1109">
    <property type="taxonomic scope" value="Bacteria"/>
</dbReference>
<keyword evidence="3" id="KW-0597">Phosphoprotein</keyword>
<dbReference type="GO" id="GO:0005975">
    <property type="term" value="P:carbohydrate metabolic process"/>
    <property type="evidence" value="ECO:0007669"/>
    <property type="project" value="InterPro"/>
</dbReference>
<dbReference type="GO" id="GO:0000287">
    <property type="term" value="F:magnesium ion binding"/>
    <property type="evidence" value="ECO:0007669"/>
    <property type="project" value="InterPro"/>
</dbReference>
<proteinExistence type="inferred from homology"/>
<dbReference type="HOGENOM" id="CLU_016950_9_1_7"/>
<evidence type="ECO:0000256" key="7">
    <source>
        <dbReference type="RuleBase" id="RU004326"/>
    </source>
</evidence>
<reference evidence="12 13" key="1">
    <citation type="journal article" date="2010" name="Stand. Genomic Sci.">
        <title>Complete genome sequence of Desulfarculus baarsii type strain (2st14).</title>
        <authorList>
            <person name="Sun H."/>
            <person name="Spring S."/>
            <person name="Lapidus A."/>
            <person name="Davenport K."/>
            <person name="Del Rio T.G."/>
            <person name="Tice H."/>
            <person name="Nolan M."/>
            <person name="Copeland A."/>
            <person name="Cheng J.F."/>
            <person name="Lucas S."/>
            <person name="Tapia R."/>
            <person name="Goodwin L."/>
            <person name="Pitluck S."/>
            <person name="Ivanova N."/>
            <person name="Pagani I."/>
            <person name="Mavromatis K."/>
            <person name="Ovchinnikova G."/>
            <person name="Pati A."/>
            <person name="Chen A."/>
            <person name="Palaniappan K."/>
            <person name="Hauser L."/>
            <person name="Chang Y.J."/>
            <person name="Jeffries C.D."/>
            <person name="Detter J.C."/>
            <person name="Han C."/>
            <person name="Rohde M."/>
            <person name="Brambilla E."/>
            <person name="Goker M."/>
            <person name="Woyke T."/>
            <person name="Bristow J."/>
            <person name="Eisen J.A."/>
            <person name="Markowitz V."/>
            <person name="Hugenholtz P."/>
            <person name="Kyrpides N.C."/>
            <person name="Klenk H.P."/>
            <person name="Land M."/>
        </authorList>
    </citation>
    <scope>NUCLEOTIDE SEQUENCE [LARGE SCALE GENOMIC DNA]</scope>
    <source>
        <strain evidence="13">ATCC 33931 / DSM 2075 / LMG 7858 / VKM B-1802 / 2st14</strain>
    </source>
</reference>
<dbReference type="InterPro" id="IPR005846">
    <property type="entry name" value="A-D-PHexomutase_a/b/a-III"/>
</dbReference>
<dbReference type="PROSITE" id="PS00710">
    <property type="entry name" value="PGM_PMM"/>
    <property type="match status" value="1"/>
</dbReference>
<evidence type="ECO:0000256" key="3">
    <source>
        <dbReference type="ARBA" id="ARBA00022553"/>
    </source>
</evidence>
<gene>
    <name evidence="12" type="ordered locus">Deba_2695</name>
</gene>
<evidence type="ECO:0000259" key="9">
    <source>
        <dbReference type="Pfam" id="PF02878"/>
    </source>
</evidence>
<comment type="similarity">
    <text evidence="2 7">Belongs to the phosphohexose mutase family.</text>
</comment>
<protein>
    <submittedName>
        <fullName evidence="12">Phosphoglucomutase/phosphomannomutase alpha/beta/alpha domain III</fullName>
    </submittedName>
</protein>
<keyword evidence="5 7" id="KW-0460">Magnesium</keyword>
<evidence type="ECO:0000256" key="2">
    <source>
        <dbReference type="ARBA" id="ARBA00010231"/>
    </source>
</evidence>
<dbReference type="Pfam" id="PF02880">
    <property type="entry name" value="PGM_PMM_III"/>
    <property type="match status" value="1"/>
</dbReference>
<dbReference type="GO" id="GO:0016868">
    <property type="term" value="F:intramolecular phosphotransferase activity"/>
    <property type="evidence" value="ECO:0007669"/>
    <property type="project" value="InterPro"/>
</dbReference>
<dbReference type="CDD" id="cd03089">
    <property type="entry name" value="PMM_PGM"/>
    <property type="match status" value="1"/>
</dbReference>
<feature type="domain" description="Alpha-D-phosphohexomutase alpha/beta/alpha" evidence="11">
    <location>
        <begin position="252"/>
        <end position="360"/>
    </location>
</feature>
<comment type="cofactor">
    <cofactor evidence="1">
        <name>Mg(2+)</name>
        <dbReference type="ChEBI" id="CHEBI:18420"/>
    </cofactor>
</comment>
<dbReference type="InterPro" id="IPR005841">
    <property type="entry name" value="Alpha-D-phosphohexomutase_SF"/>
</dbReference>
<evidence type="ECO:0000256" key="1">
    <source>
        <dbReference type="ARBA" id="ARBA00001946"/>
    </source>
</evidence>